<gene>
    <name evidence="1" type="ORF">DSO57_1026408</name>
</gene>
<evidence type="ECO:0000313" key="1">
    <source>
        <dbReference type="EMBL" id="KAJ9084259.1"/>
    </source>
</evidence>
<evidence type="ECO:0000313" key="2">
    <source>
        <dbReference type="Proteomes" id="UP001165960"/>
    </source>
</evidence>
<dbReference type="Proteomes" id="UP001165960">
    <property type="component" value="Unassembled WGS sequence"/>
</dbReference>
<sequence>MLRNFSKCFKINTCARGFKTSSTYYSALGKPIPSGLEVTKQQAPNRVKPWSDKQAHRGDVMVGPRFEQTDFSAQPFPQAAVELIYEVPVKHVDTRVVSCDGGGGALGHPKVYINLDQNIPMPCGYCGLRYQFDHSH</sequence>
<protein>
    <submittedName>
        <fullName evidence="1">Uncharacterized protein</fullName>
    </submittedName>
</protein>
<accession>A0ACC2UBI7</accession>
<proteinExistence type="predicted"/>
<reference evidence="1" key="1">
    <citation type="submission" date="2022-04" db="EMBL/GenBank/DDBJ databases">
        <title>Genome of the entomopathogenic fungus Entomophthora muscae.</title>
        <authorList>
            <person name="Elya C."/>
            <person name="Lovett B.R."/>
            <person name="Lee E."/>
            <person name="Macias A.M."/>
            <person name="Hajek A.E."/>
            <person name="De Bivort B.L."/>
            <person name="Kasson M.T."/>
            <person name="De Fine Licht H.H."/>
            <person name="Stajich J.E."/>
        </authorList>
    </citation>
    <scope>NUCLEOTIDE SEQUENCE</scope>
    <source>
        <strain evidence="1">Berkeley</strain>
    </source>
</reference>
<name>A0ACC2UBI7_9FUNG</name>
<organism evidence="1 2">
    <name type="scientific">Entomophthora muscae</name>
    <dbReference type="NCBI Taxonomy" id="34485"/>
    <lineage>
        <taxon>Eukaryota</taxon>
        <taxon>Fungi</taxon>
        <taxon>Fungi incertae sedis</taxon>
        <taxon>Zoopagomycota</taxon>
        <taxon>Entomophthoromycotina</taxon>
        <taxon>Entomophthoromycetes</taxon>
        <taxon>Entomophthorales</taxon>
        <taxon>Entomophthoraceae</taxon>
        <taxon>Entomophthora</taxon>
    </lineage>
</organism>
<comment type="caution">
    <text evidence="1">The sequence shown here is derived from an EMBL/GenBank/DDBJ whole genome shotgun (WGS) entry which is preliminary data.</text>
</comment>
<dbReference type="EMBL" id="QTSX02000864">
    <property type="protein sequence ID" value="KAJ9084259.1"/>
    <property type="molecule type" value="Genomic_DNA"/>
</dbReference>
<keyword evidence="2" id="KW-1185">Reference proteome</keyword>